<gene>
    <name evidence="3 5" type="primary">rpsP</name>
    <name evidence="5" type="ORF">Pan161_32660</name>
</gene>
<feature type="compositionally biased region" description="Acidic residues" evidence="4">
    <location>
        <begin position="101"/>
        <end position="123"/>
    </location>
</feature>
<reference evidence="5 6" key="1">
    <citation type="submission" date="2019-02" db="EMBL/GenBank/DDBJ databases">
        <title>Deep-cultivation of Planctomycetes and their phenomic and genomic characterization uncovers novel biology.</title>
        <authorList>
            <person name="Wiegand S."/>
            <person name="Jogler M."/>
            <person name="Boedeker C."/>
            <person name="Pinto D."/>
            <person name="Vollmers J."/>
            <person name="Rivas-Marin E."/>
            <person name="Kohn T."/>
            <person name="Peeters S.H."/>
            <person name="Heuer A."/>
            <person name="Rast P."/>
            <person name="Oberbeckmann S."/>
            <person name="Bunk B."/>
            <person name="Jeske O."/>
            <person name="Meyerdierks A."/>
            <person name="Storesund J.E."/>
            <person name="Kallscheuer N."/>
            <person name="Luecker S."/>
            <person name="Lage O.M."/>
            <person name="Pohl T."/>
            <person name="Merkel B.J."/>
            <person name="Hornburger P."/>
            <person name="Mueller R.-W."/>
            <person name="Bruemmer F."/>
            <person name="Labrenz M."/>
            <person name="Spormann A.M."/>
            <person name="Op den Camp H."/>
            <person name="Overmann J."/>
            <person name="Amann R."/>
            <person name="Jetten M.S.M."/>
            <person name="Mascher T."/>
            <person name="Medema M.H."/>
            <person name="Devos D.P."/>
            <person name="Kaster A.-K."/>
            <person name="Ovreas L."/>
            <person name="Rohde M."/>
            <person name="Galperin M.Y."/>
            <person name="Jogler C."/>
        </authorList>
    </citation>
    <scope>NUCLEOTIDE SEQUENCE [LARGE SCALE GENOMIC DNA]</scope>
    <source>
        <strain evidence="5 6">Pan161</strain>
    </source>
</reference>
<dbReference type="Pfam" id="PF00886">
    <property type="entry name" value="Ribosomal_S16"/>
    <property type="match status" value="1"/>
</dbReference>
<evidence type="ECO:0000313" key="6">
    <source>
        <dbReference type="Proteomes" id="UP000316855"/>
    </source>
</evidence>
<feature type="region of interest" description="Disordered" evidence="4">
    <location>
        <begin position="86"/>
        <end position="123"/>
    </location>
</feature>
<protein>
    <recommendedName>
        <fullName evidence="3">Small ribosomal subunit protein bS16</fullName>
    </recommendedName>
</protein>
<dbReference type="RefSeq" id="WP_197995326.1">
    <property type="nucleotide sequence ID" value="NZ_CP036343.1"/>
</dbReference>
<name>A0A517VF13_9PLAN</name>
<dbReference type="KEGG" id="gax:Pan161_32660"/>
<dbReference type="GO" id="GO:0015935">
    <property type="term" value="C:small ribosomal subunit"/>
    <property type="evidence" value="ECO:0007669"/>
    <property type="project" value="TreeGrafter"/>
</dbReference>
<keyword evidence="2 3" id="KW-0687">Ribonucleoprotein</keyword>
<dbReference type="AlphaFoldDB" id="A0A517VF13"/>
<feature type="compositionally biased region" description="Low complexity" evidence="4">
    <location>
        <begin position="86"/>
        <end position="97"/>
    </location>
</feature>
<evidence type="ECO:0000256" key="1">
    <source>
        <dbReference type="ARBA" id="ARBA00022980"/>
    </source>
</evidence>
<dbReference type="InterPro" id="IPR000307">
    <property type="entry name" value="Ribosomal_bS16"/>
</dbReference>
<dbReference type="SUPFAM" id="SSF54565">
    <property type="entry name" value="Ribosomal protein S16"/>
    <property type="match status" value="1"/>
</dbReference>
<dbReference type="PANTHER" id="PTHR12919:SF20">
    <property type="entry name" value="SMALL RIBOSOMAL SUBUNIT PROTEIN BS16M"/>
    <property type="match status" value="1"/>
</dbReference>
<sequence length="123" mass="13750">MAVRIRMKRMGRKHRPFYRICVMDSRKQRDGAAIEEIGTYDTSVADKSKRVEINMERVDYWMSVGAKPSENVATLIKKVKKNKFGTAAAPAPLTAPKEPAPEPEPEAEEATEEAAAEETPSEE</sequence>
<keyword evidence="1 3" id="KW-0689">Ribosomal protein</keyword>
<keyword evidence="6" id="KW-1185">Reference proteome</keyword>
<evidence type="ECO:0000313" key="5">
    <source>
        <dbReference type="EMBL" id="QDT91605.1"/>
    </source>
</evidence>
<dbReference type="EMBL" id="CP036343">
    <property type="protein sequence ID" value="QDT91605.1"/>
    <property type="molecule type" value="Genomic_DNA"/>
</dbReference>
<dbReference type="PANTHER" id="PTHR12919">
    <property type="entry name" value="30S RIBOSOMAL PROTEIN S16"/>
    <property type="match status" value="1"/>
</dbReference>
<comment type="similarity">
    <text evidence="3">Belongs to the bacterial ribosomal protein bS16 family.</text>
</comment>
<dbReference type="GO" id="GO:0006412">
    <property type="term" value="P:translation"/>
    <property type="evidence" value="ECO:0007669"/>
    <property type="project" value="UniProtKB-UniRule"/>
</dbReference>
<dbReference type="GO" id="GO:0005737">
    <property type="term" value="C:cytoplasm"/>
    <property type="evidence" value="ECO:0007669"/>
    <property type="project" value="UniProtKB-ARBA"/>
</dbReference>
<evidence type="ECO:0000256" key="4">
    <source>
        <dbReference type="SAM" id="MobiDB-lite"/>
    </source>
</evidence>
<proteinExistence type="inferred from homology"/>
<evidence type="ECO:0000256" key="2">
    <source>
        <dbReference type="ARBA" id="ARBA00023274"/>
    </source>
</evidence>
<dbReference type="Gene3D" id="3.30.1320.10">
    <property type="match status" value="1"/>
</dbReference>
<dbReference type="GO" id="GO:0003735">
    <property type="term" value="F:structural constituent of ribosome"/>
    <property type="evidence" value="ECO:0007669"/>
    <property type="project" value="InterPro"/>
</dbReference>
<organism evidence="5 6">
    <name type="scientific">Gimesia algae</name>
    <dbReference type="NCBI Taxonomy" id="2527971"/>
    <lineage>
        <taxon>Bacteria</taxon>
        <taxon>Pseudomonadati</taxon>
        <taxon>Planctomycetota</taxon>
        <taxon>Planctomycetia</taxon>
        <taxon>Planctomycetales</taxon>
        <taxon>Planctomycetaceae</taxon>
        <taxon>Gimesia</taxon>
    </lineage>
</organism>
<dbReference type="Proteomes" id="UP000316855">
    <property type="component" value="Chromosome"/>
</dbReference>
<accession>A0A517VF13</accession>
<dbReference type="InterPro" id="IPR023803">
    <property type="entry name" value="Ribosomal_bS16_dom_sf"/>
</dbReference>
<evidence type="ECO:0000256" key="3">
    <source>
        <dbReference type="HAMAP-Rule" id="MF_00385"/>
    </source>
</evidence>
<dbReference type="HAMAP" id="MF_00385">
    <property type="entry name" value="Ribosomal_bS16"/>
    <property type="match status" value="1"/>
</dbReference>
<dbReference type="NCBIfam" id="TIGR00002">
    <property type="entry name" value="S16"/>
    <property type="match status" value="1"/>
</dbReference>